<proteinExistence type="predicted"/>
<sequence length="51" mass="5936">MMTNELQLSLPARHRERPCSVMPQKSLMVPNIVFEGVILDEMVVTEKQPRR</sequence>
<evidence type="ECO:0000313" key="1">
    <source>
        <dbReference type="EMBL" id="UPT87204.1"/>
    </source>
</evidence>
<organism evidence="1 2">
    <name type="scientific">Bradyrhizobium barranii subsp. apii</name>
    <dbReference type="NCBI Taxonomy" id="2819348"/>
    <lineage>
        <taxon>Bacteria</taxon>
        <taxon>Pseudomonadati</taxon>
        <taxon>Pseudomonadota</taxon>
        <taxon>Alphaproteobacteria</taxon>
        <taxon>Hyphomicrobiales</taxon>
        <taxon>Nitrobacteraceae</taxon>
        <taxon>Bradyrhizobium</taxon>
        <taxon>Bradyrhizobium barranii</taxon>
    </lineage>
</organism>
<dbReference type="RefSeq" id="WP_166071945.1">
    <property type="nucleotide sequence ID" value="NZ_CP096251.1"/>
</dbReference>
<reference evidence="1" key="2">
    <citation type="submission" date="2022-04" db="EMBL/GenBank/DDBJ databases">
        <authorList>
            <person name="Bromfield E.S.P."/>
            <person name="Cloutier S."/>
        </authorList>
    </citation>
    <scope>NUCLEOTIDE SEQUENCE</scope>
    <source>
        <strain evidence="1">1S5</strain>
    </source>
</reference>
<gene>
    <name evidence="1" type="ORF">HAP41_0000044835</name>
</gene>
<protein>
    <submittedName>
        <fullName evidence="1">Uncharacterized protein</fullName>
    </submittedName>
</protein>
<dbReference type="AlphaFoldDB" id="A0A8U0FJ70"/>
<accession>A0A8U0FJ70</accession>
<reference evidence="1" key="1">
    <citation type="journal article" date="2017" name="Syst. Appl. Microbiol.">
        <title>Soybeans inoculated with root zone soils of Canadian native legumes harbour diverse and novel Bradyrhizobium spp. that possess agricultural potential.</title>
        <authorList>
            <person name="Bromfield E.S.P."/>
            <person name="Cloutier S."/>
            <person name="Tambong J.T."/>
            <person name="Tran Thi T.V."/>
        </authorList>
    </citation>
    <scope>NUCLEOTIDE SEQUENCE</scope>
    <source>
        <strain evidence="1">1S5</strain>
    </source>
</reference>
<dbReference type="EMBL" id="CP096255">
    <property type="protein sequence ID" value="UPT87204.1"/>
    <property type="molecule type" value="Genomic_DNA"/>
</dbReference>
<evidence type="ECO:0000313" key="2">
    <source>
        <dbReference type="Proteomes" id="UP000551709"/>
    </source>
</evidence>
<name>A0A8U0FJ70_9BRAD</name>
<dbReference type="Proteomes" id="UP000551709">
    <property type="component" value="Chromosome"/>
</dbReference>